<protein>
    <submittedName>
        <fullName evidence="1">SRPBCC family protein</fullName>
    </submittedName>
</protein>
<proteinExistence type="predicted"/>
<dbReference type="CDD" id="cd07812">
    <property type="entry name" value="SRPBCC"/>
    <property type="match status" value="1"/>
</dbReference>
<reference evidence="1" key="1">
    <citation type="submission" date="2021-03" db="EMBL/GenBank/DDBJ databases">
        <title>Pengzhenrongella sicca gen. nov., sp. nov., a new member of suborder Micrococcineae isolated from High-Arctic tundra soil.</title>
        <authorList>
            <person name="Peng F."/>
        </authorList>
    </citation>
    <scope>NUCLEOTIDE SEQUENCE</scope>
    <source>
        <strain evidence="1">LRZ-2</strain>
    </source>
</reference>
<dbReference type="Pfam" id="PF10604">
    <property type="entry name" value="Polyketide_cyc2"/>
    <property type="match status" value="1"/>
</dbReference>
<name>A0A8A4ZP00_9MICO</name>
<gene>
    <name evidence="1" type="ORF">J4E96_03725</name>
</gene>
<organism evidence="1 2">
    <name type="scientific">Pengzhenrongella sicca</name>
    <dbReference type="NCBI Taxonomy" id="2819238"/>
    <lineage>
        <taxon>Bacteria</taxon>
        <taxon>Bacillati</taxon>
        <taxon>Actinomycetota</taxon>
        <taxon>Actinomycetes</taxon>
        <taxon>Micrococcales</taxon>
        <taxon>Pengzhenrongella</taxon>
    </lineage>
</organism>
<dbReference type="KEGG" id="psic:J4E96_03725"/>
<dbReference type="SUPFAM" id="SSF55961">
    <property type="entry name" value="Bet v1-like"/>
    <property type="match status" value="1"/>
</dbReference>
<dbReference type="EMBL" id="CP071868">
    <property type="protein sequence ID" value="QTE31298.1"/>
    <property type="molecule type" value="Genomic_DNA"/>
</dbReference>
<dbReference type="AlphaFoldDB" id="A0A8A4ZP00"/>
<dbReference type="InterPro" id="IPR019587">
    <property type="entry name" value="Polyketide_cyclase/dehydratase"/>
</dbReference>
<evidence type="ECO:0000313" key="2">
    <source>
        <dbReference type="Proteomes" id="UP000663937"/>
    </source>
</evidence>
<evidence type="ECO:0000313" key="1">
    <source>
        <dbReference type="EMBL" id="QTE31298.1"/>
    </source>
</evidence>
<sequence length="151" mass="16254">MTVTRDLDCAPDAVLEVLADGWTYATWVVGASRLRGVDRSWPAPGSRIAHSVGCWPAVLDDVTTVRRWDPSAGIELQARAWPAGEARVRIDVAARAGGGARVRISEDAVRGPGTLVPRPLRAALLAPRNTETLRRLAMLAERRPTPGGDRS</sequence>
<dbReference type="InterPro" id="IPR023393">
    <property type="entry name" value="START-like_dom_sf"/>
</dbReference>
<keyword evidence="2" id="KW-1185">Reference proteome</keyword>
<dbReference type="Proteomes" id="UP000663937">
    <property type="component" value="Chromosome"/>
</dbReference>
<accession>A0A8A4ZP00</accession>
<dbReference type="Gene3D" id="3.30.530.20">
    <property type="match status" value="1"/>
</dbReference>